<evidence type="ECO:0000313" key="6">
    <source>
        <dbReference type="EMBL" id="EMI57861.1"/>
    </source>
</evidence>
<keyword evidence="2 4" id="KW-0479">Metal-binding</keyword>
<reference evidence="6 7" key="1">
    <citation type="journal article" date="2013" name="Mar. Genomics">
        <title>Expression of sulfatases in Rhodopirellula baltica and the diversity of sulfatases in the genus Rhodopirellula.</title>
        <authorList>
            <person name="Wegner C.E."/>
            <person name="Richter-Heitmann T."/>
            <person name="Klindworth A."/>
            <person name="Klockow C."/>
            <person name="Richter M."/>
            <person name="Achstetter T."/>
            <person name="Glockner F.O."/>
            <person name="Harder J."/>
        </authorList>
    </citation>
    <scope>NUCLEOTIDE SEQUENCE [LARGE SCALE GENOMIC DNA]</scope>
    <source>
        <strain evidence="6 7">SM41</strain>
    </source>
</reference>
<dbReference type="Pfam" id="PF21342">
    <property type="entry name" value="SoxA-TsdA_cyt-c"/>
    <property type="match status" value="1"/>
</dbReference>
<accession>M5UJ45</accession>
<keyword evidence="7" id="KW-1185">Reference proteome</keyword>
<dbReference type="InterPro" id="IPR009056">
    <property type="entry name" value="Cyt_c-like_dom"/>
</dbReference>
<comment type="caution">
    <text evidence="6">The sequence shown here is derived from an EMBL/GenBank/DDBJ whole genome shotgun (WGS) entry which is preliminary data.</text>
</comment>
<dbReference type="PATRIC" id="fig|1263870.3.peg.741"/>
<dbReference type="RefSeq" id="WP_008674367.1">
    <property type="nucleotide sequence ID" value="NZ_ANOH01000059.1"/>
</dbReference>
<dbReference type="PANTHER" id="PTHR35008:SF4">
    <property type="entry name" value="BLL4482 PROTEIN"/>
    <property type="match status" value="1"/>
</dbReference>
<evidence type="ECO:0000256" key="4">
    <source>
        <dbReference type="PROSITE-ProRule" id="PRU00433"/>
    </source>
</evidence>
<dbReference type="SUPFAM" id="SSF46626">
    <property type="entry name" value="Cytochrome c"/>
    <property type="match status" value="2"/>
</dbReference>
<gene>
    <name evidence="6" type="ORF">RSSM_00675</name>
</gene>
<name>M5UJ45_9BACT</name>
<evidence type="ECO:0000313" key="7">
    <source>
        <dbReference type="Proteomes" id="UP000011885"/>
    </source>
</evidence>
<dbReference type="InterPro" id="IPR051459">
    <property type="entry name" value="Cytochrome_c-type_DH"/>
</dbReference>
<dbReference type="Pfam" id="PF00034">
    <property type="entry name" value="Cytochrom_C"/>
    <property type="match status" value="1"/>
</dbReference>
<evidence type="ECO:0000256" key="2">
    <source>
        <dbReference type="ARBA" id="ARBA00022723"/>
    </source>
</evidence>
<dbReference type="GO" id="GO:0046872">
    <property type="term" value="F:metal ion binding"/>
    <property type="evidence" value="ECO:0007669"/>
    <property type="project" value="UniProtKB-KW"/>
</dbReference>
<dbReference type="PANTHER" id="PTHR35008">
    <property type="entry name" value="BLL4482 PROTEIN-RELATED"/>
    <property type="match status" value="1"/>
</dbReference>
<protein>
    <submittedName>
        <fullName evidence="6">Cytochrome C class I</fullName>
    </submittedName>
</protein>
<dbReference type="PROSITE" id="PS51007">
    <property type="entry name" value="CYTC"/>
    <property type="match status" value="1"/>
</dbReference>
<sequence length="277" mass="30334">MEPMFDNKRLLWLLALVAAFLFGPYRSPADEPNASQGTERKLPPGELGRLVQLGREIVENTHDHPLSKEFVGNSLDCTSCHLDAGTHPEAASFLGVATAYPAWSPREKRVITLQDRALNCFMRSQNGTRPPVGSQVAVAITAYITWLSTDQPIRMNPDKPLGPNHVPPLEQTTGDIDRGKTLYEDNCAYCHGDNGEGSDDGPPVWGDESYNDGAGLSRVPKLASWLKVAMPLDDTTLTSQEALDIAAYVNSHSRPKFRLQDHLPEEGKAGVYNGDGR</sequence>
<dbReference type="AlphaFoldDB" id="M5UJ45"/>
<evidence type="ECO:0000256" key="1">
    <source>
        <dbReference type="ARBA" id="ARBA00022617"/>
    </source>
</evidence>
<dbReference type="GO" id="GO:0009055">
    <property type="term" value="F:electron transfer activity"/>
    <property type="evidence" value="ECO:0007669"/>
    <property type="project" value="InterPro"/>
</dbReference>
<evidence type="ECO:0000256" key="3">
    <source>
        <dbReference type="ARBA" id="ARBA00023004"/>
    </source>
</evidence>
<organism evidence="6 7">
    <name type="scientific">Rhodopirellula sallentina SM41</name>
    <dbReference type="NCBI Taxonomy" id="1263870"/>
    <lineage>
        <taxon>Bacteria</taxon>
        <taxon>Pseudomonadati</taxon>
        <taxon>Planctomycetota</taxon>
        <taxon>Planctomycetia</taxon>
        <taxon>Pirellulales</taxon>
        <taxon>Pirellulaceae</taxon>
        <taxon>Rhodopirellula</taxon>
    </lineage>
</organism>
<feature type="domain" description="Cytochrome c" evidence="5">
    <location>
        <begin position="174"/>
        <end position="253"/>
    </location>
</feature>
<evidence type="ECO:0000259" key="5">
    <source>
        <dbReference type="PROSITE" id="PS51007"/>
    </source>
</evidence>
<dbReference type="Gene3D" id="1.10.760.10">
    <property type="entry name" value="Cytochrome c-like domain"/>
    <property type="match status" value="2"/>
</dbReference>
<proteinExistence type="predicted"/>
<dbReference type="GO" id="GO:0020037">
    <property type="term" value="F:heme binding"/>
    <property type="evidence" value="ECO:0007669"/>
    <property type="project" value="InterPro"/>
</dbReference>
<keyword evidence="1 4" id="KW-0349">Heme</keyword>
<dbReference type="Proteomes" id="UP000011885">
    <property type="component" value="Unassembled WGS sequence"/>
</dbReference>
<keyword evidence="3 4" id="KW-0408">Iron</keyword>
<dbReference type="InterPro" id="IPR036909">
    <property type="entry name" value="Cyt_c-like_dom_sf"/>
</dbReference>
<dbReference type="EMBL" id="ANOH01000059">
    <property type="protein sequence ID" value="EMI57861.1"/>
    <property type="molecule type" value="Genomic_DNA"/>
</dbReference>